<dbReference type="Pfam" id="PF15071">
    <property type="entry name" value="TMEM220"/>
    <property type="match status" value="1"/>
</dbReference>
<proteinExistence type="predicted"/>
<accession>A0A383CFB0</accession>
<dbReference type="InterPro" id="IPR029377">
    <property type="entry name" value="TMEM220"/>
</dbReference>
<name>A0A383CFB0_9ZZZZ</name>
<gene>
    <name evidence="2" type="ORF">METZ01_LOCUS483229</name>
</gene>
<sequence>MCVGFGLSAILQYNDPDPLVWGVSYGIVAFFALAHHLKMNIDWKFYGLFTGFTLVWGILLGLTLDGTVTFFDLFEEFQMKDPTVEIGREIGGLILMSLWTAVLTVTQYRRRK</sequence>
<dbReference type="EMBL" id="UINC01208022">
    <property type="protein sequence ID" value="SVE30375.1"/>
    <property type="molecule type" value="Genomic_DNA"/>
</dbReference>
<evidence type="ECO:0000256" key="1">
    <source>
        <dbReference type="SAM" id="Phobius"/>
    </source>
</evidence>
<feature type="transmembrane region" description="Helical" evidence="1">
    <location>
        <begin position="46"/>
        <end position="70"/>
    </location>
</feature>
<evidence type="ECO:0000313" key="2">
    <source>
        <dbReference type="EMBL" id="SVE30375.1"/>
    </source>
</evidence>
<dbReference type="AlphaFoldDB" id="A0A383CFB0"/>
<keyword evidence="1" id="KW-0812">Transmembrane</keyword>
<feature type="transmembrane region" description="Helical" evidence="1">
    <location>
        <begin position="18"/>
        <end position="34"/>
    </location>
</feature>
<keyword evidence="1" id="KW-0472">Membrane</keyword>
<protein>
    <submittedName>
        <fullName evidence="2">Uncharacterized protein</fullName>
    </submittedName>
</protein>
<reference evidence="2" key="1">
    <citation type="submission" date="2018-05" db="EMBL/GenBank/DDBJ databases">
        <authorList>
            <person name="Lanie J.A."/>
            <person name="Ng W.-L."/>
            <person name="Kazmierczak K.M."/>
            <person name="Andrzejewski T.M."/>
            <person name="Davidsen T.M."/>
            <person name="Wayne K.J."/>
            <person name="Tettelin H."/>
            <person name="Glass J.I."/>
            <person name="Rusch D."/>
            <person name="Podicherti R."/>
            <person name="Tsui H.-C.T."/>
            <person name="Winkler M.E."/>
        </authorList>
    </citation>
    <scope>NUCLEOTIDE SEQUENCE</scope>
</reference>
<organism evidence="2">
    <name type="scientific">marine metagenome</name>
    <dbReference type="NCBI Taxonomy" id="408172"/>
    <lineage>
        <taxon>unclassified sequences</taxon>
        <taxon>metagenomes</taxon>
        <taxon>ecological metagenomes</taxon>
    </lineage>
</organism>
<feature type="transmembrane region" description="Helical" evidence="1">
    <location>
        <begin position="90"/>
        <end position="108"/>
    </location>
</feature>
<keyword evidence="1" id="KW-1133">Transmembrane helix</keyword>